<reference evidence="3" key="1">
    <citation type="submission" date="2015-08" db="EMBL/GenBank/DDBJ databases">
        <authorList>
            <person name="Varghese N."/>
        </authorList>
    </citation>
    <scope>NUCLEOTIDE SEQUENCE [LARGE SCALE GENOMIC DNA]</scope>
    <source>
        <strain evidence="3">DSM 18181</strain>
    </source>
</reference>
<dbReference type="STRING" id="339866.GCA_001418255_01358"/>
<evidence type="ECO:0000313" key="3">
    <source>
        <dbReference type="Proteomes" id="UP000183649"/>
    </source>
</evidence>
<dbReference type="RefSeq" id="WP_055450276.1">
    <property type="nucleotide sequence ID" value="NZ_CYHF01000004.1"/>
</dbReference>
<organism evidence="2 3">
    <name type="scientific">Thiomonas bhubaneswarensis</name>
    <dbReference type="NCBI Taxonomy" id="339866"/>
    <lineage>
        <taxon>Bacteria</taxon>
        <taxon>Pseudomonadati</taxon>
        <taxon>Pseudomonadota</taxon>
        <taxon>Betaproteobacteria</taxon>
        <taxon>Burkholderiales</taxon>
        <taxon>Thiomonas</taxon>
    </lineage>
</organism>
<feature type="region of interest" description="Disordered" evidence="1">
    <location>
        <begin position="101"/>
        <end position="191"/>
    </location>
</feature>
<dbReference type="OrthoDB" id="9149945at2"/>
<sequence length="191" mass="20180">MDGNDDKVDSPFDAQAAAAQVPAAAAALLAALKAKRAANAAATAREFALKSVRGLEPVIVDLFDSGATLGEVFNILQQALPAVAPAEMRYALAQTRERYRLNAQPARLPSSDKASAPATSRRAPRPAPAARSATQDAPAIRASCAPGIADLPNWADGSDRRPDESDADYALRKNLEGPPEARRKFIDDHNI</sequence>
<dbReference type="AlphaFoldDB" id="A0A0K6HZV5"/>
<dbReference type="Proteomes" id="UP000183649">
    <property type="component" value="Unassembled WGS sequence"/>
</dbReference>
<name>A0A0K6HZV5_9BURK</name>
<accession>A0A0K6HZV5</accession>
<proteinExistence type="predicted"/>
<feature type="compositionally biased region" description="Basic and acidic residues" evidence="1">
    <location>
        <begin position="157"/>
        <end position="191"/>
    </location>
</feature>
<dbReference type="EMBL" id="CYHF01000004">
    <property type="protein sequence ID" value="CUA96410.1"/>
    <property type="molecule type" value="Genomic_DNA"/>
</dbReference>
<evidence type="ECO:0000313" key="2">
    <source>
        <dbReference type="EMBL" id="CUA96410.1"/>
    </source>
</evidence>
<protein>
    <submittedName>
        <fullName evidence="2">Uncharacterized protein</fullName>
    </submittedName>
</protein>
<keyword evidence="3" id="KW-1185">Reference proteome</keyword>
<gene>
    <name evidence="2" type="ORF">Ga0061069_104124</name>
</gene>
<evidence type="ECO:0000256" key="1">
    <source>
        <dbReference type="SAM" id="MobiDB-lite"/>
    </source>
</evidence>